<sequence>MHYLLRSARETYPSIVLRTAIEQLDWVSGVRFVRPMPPLEFEFESPHGFVWPDYLRPNSAIPLFSATMCDVLQSAGVSNIDYYPARVTNTATGETRAYNAANIIGMVAAMDRGLSVYEPARRHPVMVRSIDRLVIDEGRCQGLRLFRLAEYDLLVLVDEQVARIVGSAPLTGVRIENPVDWDGFAD</sequence>
<name>A0ABX7M771_9RHOO</name>
<evidence type="ECO:0000313" key="2">
    <source>
        <dbReference type="EMBL" id="QSI77588.1"/>
    </source>
</evidence>
<organism evidence="2 3">
    <name type="scientific">Niveibacterium microcysteis</name>
    <dbReference type="NCBI Taxonomy" id="2811415"/>
    <lineage>
        <taxon>Bacteria</taxon>
        <taxon>Pseudomonadati</taxon>
        <taxon>Pseudomonadota</taxon>
        <taxon>Betaproteobacteria</taxon>
        <taxon>Rhodocyclales</taxon>
        <taxon>Rhodocyclaceae</taxon>
        <taxon>Niveibacterium</taxon>
    </lineage>
</organism>
<accession>A0ABX7M771</accession>
<dbReference type="InterPro" id="IPR012433">
    <property type="entry name" value="Imm11"/>
</dbReference>
<protein>
    <recommendedName>
        <fullName evidence="1">Immunity MXAN-0049 protein domain-containing protein</fullName>
    </recommendedName>
</protein>
<proteinExistence type="predicted"/>
<keyword evidence="3" id="KW-1185">Reference proteome</keyword>
<feature type="domain" description="Immunity MXAN-0049 protein" evidence="1">
    <location>
        <begin position="38"/>
        <end position="175"/>
    </location>
</feature>
<dbReference type="EMBL" id="CP071060">
    <property type="protein sequence ID" value="QSI77588.1"/>
    <property type="molecule type" value="Genomic_DNA"/>
</dbReference>
<dbReference type="Proteomes" id="UP000663570">
    <property type="component" value="Chromosome"/>
</dbReference>
<reference evidence="2 3" key="1">
    <citation type="submission" date="2021-02" db="EMBL/GenBank/DDBJ databases">
        <title>Niveibacterium changnyeongensis HC41.</title>
        <authorList>
            <person name="Kang M."/>
        </authorList>
    </citation>
    <scope>NUCLEOTIDE SEQUENCE [LARGE SCALE GENOMIC DNA]</scope>
    <source>
        <strain evidence="2 3">HC41</strain>
    </source>
</reference>
<dbReference type="Pfam" id="PF07791">
    <property type="entry name" value="Imm11"/>
    <property type="match status" value="1"/>
</dbReference>
<dbReference type="RefSeq" id="WP_206254999.1">
    <property type="nucleotide sequence ID" value="NZ_CP071060.1"/>
</dbReference>
<evidence type="ECO:0000313" key="3">
    <source>
        <dbReference type="Proteomes" id="UP000663570"/>
    </source>
</evidence>
<gene>
    <name evidence="2" type="ORF">JY500_02720</name>
</gene>
<evidence type="ECO:0000259" key="1">
    <source>
        <dbReference type="Pfam" id="PF07791"/>
    </source>
</evidence>